<sequence length="212" mass="24439">MNTVQLCQFKAINVTYVLEFLWYSIPPGPCGESMTFYRDPRKTFETVGFCDCDDVVEVKSDIPECEVIQRPLIYYPHNKRCYPVFSQGPCLYGMWLVLDENRNPTCTTNMCLGMPKTSHDDDASEGDYSLSFWFSKNEVCYRTLTKGYCDDGFILKVVKNNWRPECQRDIDADCIMTEEVNIPSLQCRPGNRLDSLKMCEIISNNDTNDATK</sequence>
<evidence type="ECO:0000259" key="1">
    <source>
        <dbReference type="Pfam" id="PF16033"/>
    </source>
</evidence>
<dbReference type="PANTHER" id="PTHR21177">
    <property type="entry name" value="IP06524P-RELATED"/>
    <property type="match status" value="1"/>
</dbReference>
<feature type="domain" description="DUF4789" evidence="1">
    <location>
        <begin position="29"/>
        <end position="119"/>
    </location>
</feature>
<proteinExistence type="predicted"/>
<comment type="caution">
    <text evidence="2">The sequence shown here is derived from an EMBL/GenBank/DDBJ whole genome shotgun (WGS) entry which is preliminary data.</text>
</comment>
<organism evidence="2 3">
    <name type="scientific">Orchesella dallaii</name>
    <dbReference type="NCBI Taxonomy" id="48710"/>
    <lineage>
        <taxon>Eukaryota</taxon>
        <taxon>Metazoa</taxon>
        <taxon>Ecdysozoa</taxon>
        <taxon>Arthropoda</taxon>
        <taxon>Hexapoda</taxon>
        <taxon>Collembola</taxon>
        <taxon>Entomobryomorpha</taxon>
        <taxon>Entomobryoidea</taxon>
        <taxon>Orchesellidae</taxon>
        <taxon>Orchesellinae</taxon>
        <taxon>Orchesella</taxon>
    </lineage>
</organism>
<dbReference type="PANTHER" id="PTHR21177:SF4">
    <property type="entry name" value="IP06524P"/>
    <property type="match status" value="1"/>
</dbReference>
<dbReference type="Proteomes" id="UP001642540">
    <property type="component" value="Unassembled WGS sequence"/>
</dbReference>
<name>A0ABP1QA98_9HEXA</name>
<evidence type="ECO:0000313" key="2">
    <source>
        <dbReference type="EMBL" id="CAL8095291.1"/>
    </source>
</evidence>
<accession>A0ABP1QA98</accession>
<reference evidence="2 3" key="1">
    <citation type="submission" date="2024-08" db="EMBL/GenBank/DDBJ databases">
        <authorList>
            <person name="Cucini C."/>
            <person name="Frati F."/>
        </authorList>
    </citation>
    <scope>NUCLEOTIDE SEQUENCE [LARGE SCALE GENOMIC DNA]</scope>
</reference>
<dbReference type="EMBL" id="CAXLJM020000027">
    <property type="protein sequence ID" value="CAL8095291.1"/>
    <property type="molecule type" value="Genomic_DNA"/>
</dbReference>
<gene>
    <name evidence="2" type="ORF">ODALV1_LOCUS9033</name>
</gene>
<dbReference type="InterPro" id="IPR031993">
    <property type="entry name" value="DUF4789"/>
</dbReference>
<protein>
    <recommendedName>
        <fullName evidence="1">DUF4789 domain-containing protein</fullName>
    </recommendedName>
</protein>
<evidence type="ECO:0000313" key="3">
    <source>
        <dbReference type="Proteomes" id="UP001642540"/>
    </source>
</evidence>
<dbReference type="Pfam" id="PF16033">
    <property type="entry name" value="DUF4789"/>
    <property type="match status" value="1"/>
</dbReference>
<keyword evidence="3" id="KW-1185">Reference proteome</keyword>